<feature type="transmembrane region" description="Helical" evidence="8">
    <location>
        <begin position="267"/>
        <end position="286"/>
    </location>
</feature>
<dbReference type="Gene3D" id="1.10.3470.10">
    <property type="entry name" value="ABC transporter involved in vitamin B12 uptake, BtuC"/>
    <property type="match status" value="1"/>
</dbReference>
<sequence length="318" mass="35426">MQRKTKWIFITLIVLSISLIATFLFIGLTPAGWDYALPRRGRSVAAIIIVGSAIAFSTLIFQTITNNRILTPSIIGLDSLYMLIQTALVFFFGTLGLVFFSQEANFLMSIVFMVLFALLLYALLFRGEQQNIYFLLLVGIVFGTLFGSLSTFMQVLIDPNEFQSIQNRMFASFSNINVDLLWLSIIILLLTLLYVFPYLKYLDTLALGRDHAVNLGIPYDKVIRRFLIVIAIMVSVSTALVGPIMFLGLLVVNVAREMLPTFRHSTLAIGSILVSVVALVGGTLLVERVFAFSAPLSVFINFIGGAYFIYLLLRGTKN</sequence>
<protein>
    <submittedName>
        <fullName evidence="9">Iron complex transport system permease protein</fullName>
    </submittedName>
</protein>
<evidence type="ECO:0000256" key="6">
    <source>
        <dbReference type="ARBA" id="ARBA00022989"/>
    </source>
</evidence>
<dbReference type="InterPro" id="IPR000522">
    <property type="entry name" value="ABC_transptr_permease_BtuC"/>
</dbReference>
<name>A0ABS2P897_9BACL</name>
<comment type="similarity">
    <text evidence="2">Belongs to the binding-protein-dependent transport system permease family. FecCD subfamily.</text>
</comment>
<feature type="transmembrane region" description="Helical" evidence="8">
    <location>
        <begin position="106"/>
        <end position="125"/>
    </location>
</feature>
<keyword evidence="3" id="KW-0813">Transport</keyword>
<dbReference type="RefSeq" id="WP_204695743.1">
    <property type="nucleotide sequence ID" value="NZ_JAFBEC010000002.1"/>
</dbReference>
<keyword evidence="7 8" id="KW-0472">Membrane</keyword>
<feature type="transmembrane region" description="Helical" evidence="8">
    <location>
        <begin position="226"/>
        <end position="255"/>
    </location>
</feature>
<feature type="transmembrane region" description="Helical" evidence="8">
    <location>
        <begin position="43"/>
        <end position="61"/>
    </location>
</feature>
<dbReference type="PANTHER" id="PTHR30472:SF19">
    <property type="entry name" value="PETROBACTIN IMPORT SYSTEM PERMEASE PROTEIN YCLO"/>
    <property type="match status" value="1"/>
</dbReference>
<evidence type="ECO:0000313" key="9">
    <source>
        <dbReference type="EMBL" id="MBM7631640.1"/>
    </source>
</evidence>
<gene>
    <name evidence="9" type="ORF">JOD17_000732</name>
</gene>
<evidence type="ECO:0000256" key="2">
    <source>
        <dbReference type="ARBA" id="ARBA00007935"/>
    </source>
</evidence>
<evidence type="ECO:0000256" key="7">
    <source>
        <dbReference type="ARBA" id="ARBA00023136"/>
    </source>
</evidence>
<feature type="transmembrane region" description="Helical" evidence="8">
    <location>
        <begin position="293"/>
        <end position="313"/>
    </location>
</feature>
<evidence type="ECO:0000256" key="4">
    <source>
        <dbReference type="ARBA" id="ARBA00022475"/>
    </source>
</evidence>
<feature type="transmembrane region" description="Helical" evidence="8">
    <location>
        <begin position="180"/>
        <end position="199"/>
    </location>
</feature>
<feature type="transmembrane region" description="Helical" evidence="8">
    <location>
        <begin position="81"/>
        <end position="100"/>
    </location>
</feature>
<comment type="subcellular location">
    <subcellularLocation>
        <location evidence="1">Cell membrane</location>
        <topology evidence="1">Multi-pass membrane protein</topology>
    </subcellularLocation>
</comment>
<dbReference type="EMBL" id="JAFBEC010000002">
    <property type="protein sequence ID" value="MBM7631640.1"/>
    <property type="molecule type" value="Genomic_DNA"/>
</dbReference>
<dbReference type="Pfam" id="PF01032">
    <property type="entry name" value="FecCD"/>
    <property type="match status" value="1"/>
</dbReference>
<keyword evidence="5 8" id="KW-0812">Transmembrane</keyword>
<evidence type="ECO:0000313" key="10">
    <source>
        <dbReference type="Proteomes" id="UP000741863"/>
    </source>
</evidence>
<comment type="caution">
    <text evidence="9">The sequence shown here is derived from an EMBL/GenBank/DDBJ whole genome shotgun (WGS) entry which is preliminary data.</text>
</comment>
<dbReference type="PANTHER" id="PTHR30472">
    <property type="entry name" value="FERRIC ENTEROBACTIN TRANSPORT SYSTEM PERMEASE PROTEIN"/>
    <property type="match status" value="1"/>
</dbReference>
<proteinExistence type="inferred from homology"/>
<reference evidence="9 10" key="1">
    <citation type="submission" date="2021-01" db="EMBL/GenBank/DDBJ databases">
        <title>Genomic Encyclopedia of Type Strains, Phase IV (KMG-IV): sequencing the most valuable type-strain genomes for metagenomic binning, comparative biology and taxonomic classification.</title>
        <authorList>
            <person name="Goeker M."/>
        </authorList>
    </citation>
    <scope>NUCLEOTIDE SEQUENCE [LARGE SCALE GENOMIC DNA]</scope>
    <source>
        <strain evidence="9 10">DSM 25540</strain>
    </source>
</reference>
<keyword evidence="6 8" id="KW-1133">Transmembrane helix</keyword>
<feature type="transmembrane region" description="Helical" evidence="8">
    <location>
        <begin position="132"/>
        <end position="157"/>
    </location>
</feature>
<evidence type="ECO:0000256" key="1">
    <source>
        <dbReference type="ARBA" id="ARBA00004651"/>
    </source>
</evidence>
<evidence type="ECO:0000256" key="5">
    <source>
        <dbReference type="ARBA" id="ARBA00022692"/>
    </source>
</evidence>
<accession>A0ABS2P897</accession>
<feature type="transmembrane region" description="Helical" evidence="8">
    <location>
        <begin position="7"/>
        <end position="31"/>
    </location>
</feature>
<keyword evidence="10" id="KW-1185">Reference proteome</keyword>
<dbReference type="CDD" id="cd06550">
    <property type="entry name" value="TM_ABC_iron-siderophores_like"/>
    <property type="match status" value="1"/>
</dbReference>
<evidence type="ECO:0000256" key="3">
    <source>
        <dbReference type="ARBA" id="ARBA00022448"/>
    </source>
</evidence>
<dbReference type="Proteomes" id="UP000741863">
    <property type="component" value="Unassembled WGS sequence"/>
</dbReference>
<keyword evidence="4" id="KW-1003">Cell membrane</keyword>
<dbReference type="InterPro" id="IPR037294">
    <property type="entry name" value="ABC_BtuC-like"/>
</dbReference>
<evidence type="ECO:0000256" key="8">
    <source>
        <dbReference type="SAM" id="Phobius"/>
    </source>
</evidence>
<dbReference type="SUPFAM" id="SSF81345">
    <property type="entry name" value="ABC transporter involved in vitamin B12 uptake, BtuC"/>
    <property type="match status" value="1"/>
</dbReference>
<organism evidence="9 10">
    <name type="scientific">Geomicrobium sediminis</name>
    <dbReference type="NCBI Taxonomy" id="1347788"/>
    <lineage>
        <taxon>Bacteria</taxon>
        <taxon>Bacillati</taxon>
        <taxon>Bacillota</taxon>
        <taxon>Bacilli</taxon>
        <taxon>Bacillales</taxon>
        <taxon>Geomicrobium</taxon>
    </lineage>
</organism>